<evidence type="ECO:0000313" key="3">
    <source>
        <dbReference type="Proteomes" id="UP001174936"/>
    </source>
</evidence>
<reference evidence="2" key="1">
    <citation type="submission" date="2023-06" db="EMBL/GenBank/DDBJ databases">
        <title>Genome-scale phylogeny and comparative genomics of the fungal order Sordariales.</title>
        <authorList>
            <consortium name="Lawrence Berkeley National Laboratory"/>
            <person name="Hensen N."/>
            <person name="Bonometti L."/>
            <person name="Westerberg I."/>
            <person name="Brannstrom I.O."/>
            <person name="Guillou S."/>
            <person name="Cros-Aarteil S."/>
            <person name="Calhoun S."/>
            <person name="Haridas S."/>
            <person name="Kuo A."/>
            <person name="Mondo S."/>
            <person name="Pangilinan J."/>
            <person name="Riley R."/>
            <person name="Labutti K."/>
            <person name="Andreopoulos B."/>
            <person name="Lipzen A."/>
            <person name="Chen C."/>
            <person name="Yanf M."/>
            <person name="Daum C."/>
            <person name="Ng V."/>
            <person name="Clum A."/>
            <person name="Steindorff A."/>
            <person name="Ohm R."/>
            <person name="Martin F."/>
            <person name="Silar P."/>
            <person name="Natvig D."/>
            <person name="Lalanne C."/>
            <person name="Gautier V."/>
            <person name="Ament-Velasquez S.L."/>
            <person name="Kruys A."/>
            <person name="Hutchinson M.I."/>
            <person name="Powell A.J."/>
            <person name="Barry K."/>
            <person name="Miller A.N."/>
            <person name="Grigoriev I.V."/>
            <person name="Debuchy R."/>
            <person name="Gladieux P."/>
            <person name="Thoren M.H."/>
            <person name="Johannesson H."/>
        </authorList>
    </citation>
    <scope>NUCLEOTIDE SEQUENCE</scope>
    <source>
        <strain evidence="2">SMH2532-1</strain>
    </source>
</reference>
<keyword evidence="3" id="KW-1185">Reference proteome</keyword>
<gene>
    <name evidence="2" type="ORF">B0T16DRAFT_45142</name>
</gene>
<accession>A0AA39YQF6</accession>
<dbReference type="PROSITE" id="PS50181">
    <property type="entry name" value="FBOX"/>
    <property type="match status" value="1"/>
</dbReference>
<dbReference type="InterPro" id="IPR001810">
    <property type="entry name" value="F-box_dom"/>
</dbReference>
<dbReference type="SUPFAM" id="SSF81383">
    <property type="entry name" value="F-box domain"/>
    <property type="match status" value="1"/>
</dbReference>
<name>A0AA39YQF6_9PEZI</name>
<dbReference type="CDD" id="cd09917">
    <property type="entry name" value="F-box_SF"/>
    <property type="match status" value="1"/>
</dbReference>
<dbReference type="Gene3D" id="1.20.1280.50">
    <property type="match status" value="1"/>
</dbReference>
<dbReference type="InterPro" id="IPR036047">
    <property type="entry name" value="F-box-like_dom_sf"/>
</dbReference>
<evidence type="ECO:0000313" key="2">
    <source>
        <dbReference type="EMBL" id="KAK0656763.1"/>
    </source>
</evidence>
<sequence length="246" mass="28030">MDVDDATLSRISRGISDLIRRLPEVSLERQWWYGAHPDDYALEPAEHQNSLAATGTTLSTMDATKQVNTRPSPPSDLPPELLLTILDYLDYPAAIKAQAVCRTFYHMISLETRFTRDDRRELMLRAEQKFQRYQHPQAMFACFKCFRFLPMSGFGVSQVSGDRGKHQVYAGRRFCLRCGVSRWHYRPGQIVKLFLDGDIRDKVQLRICSTCKKPNLHVFSFHGVGGEWDGMEGCESSCAGYIAPAE</sequence>
<dbReference type="EMBL" id="JAULSV010000001">
    <property type="protein sequence ID" value="KAK0656763.1"/>
    <property type="molecule type" value="Genomic_DNA"/>
</dbReference>
<evidence type="ECO:0000259" key="1">
    <source>
        <dbReference type="PROSITE" id="PS50181"/>
    </source>
</evidence>
<dbReference type="AlphaFoldDB" id="A0AA39YQF6"/>
<dbReference type="Pfam" id="PF12937">
    <property type="entry name" value="F-box-like"/>
    <property type="match status" value="1"/>
</dbReference>
<organism evidence="2 3">
    <name type="scientific">Cercophora newfieldiana</name>
    <dbReference type="NCBI Taxonomy" id="92897"/>
    <lineage>
        <taxon>Eukaryota</taxon>
        <taxon>Fungi</taxon>
        <taxon>Dikarya</taxon>
        <taxon>Ascomycota</taxon>
        <taxon>Pezizomycotina</taxon>
        <taxon>Sordariomycetes</taxon>
        <taxon>Sordariomycetidae</taxon>
        <taxon>Sordariales</taxon>
        <taxon>Lasiosphaeriaceae</taxon>
        <taxon>Cercophora</taxon>
    </lineage>
</organism>
<proteinExistence type="predicted"/>
<dbReference type="Proteomes" id="UP001174936">
    <property type="component" value="Unassembled WGS sequence"/>
</dbReference>
<feature type="domain" description="F-box" evidence="1">
    <location>
        <begin position="71"/>
        <end position="117"/>
    </location>
</feature>
<protein>
    <recommendedName>
        <fullName evidence="1">F-box domain-containing protein</fullName>
    </recommendedName>
</protein>
<dbReference type="SMART" id="SM00256">
    <property type="entry name" value="FBOX"/>
    <property type="match status" value="1"/>
</dbReference>
<comment type="caution">
    <text evidence="2">The sequence shown here is derived from an EMBL/GenBank/DDBJ whole genome shotgun (WGS) entry which is preliminary data.</text>
</comment>